<dbReference type="PRINTS" id="PR00032">
    <property type="entry name" value="HTHARAC"/>
</dbReference>
<gene>
    <name evidence="5" type="ORF">EDD54_2068</name>
</gene>
<evidence type="ECO:0000259" key="4">
    <source>
        <dbReference type="PROSITE" id="PS01124"/>
    </source>
</evidence>
<dbReference type="AlphaFoldDB" id="A0A4R6RG08"/>
<dbReference type="InterPro" id="IPR052158">
    <property type="entry name" value="INH-QAR"/>
</dbReference>
<keyword evidence="1" id="KW-0805">Transcription regulation</keyword>
<dbReference type="Pfam" id="PF12833">
    <property type="entry name" value="HTH_18"/>
    <property type="match status" value="1"/>
</dbReference>
<dbReference type="InterPro" id="IPR009057">
    <property type="entry name" value="Homeodomain-like_sf"/>
</dbReference>
<keyword evidence="2" id="KW-0238">DNA-binding</keyword>
<dbReference type="PANTHER" id="PTHR43130:SF3">
    <property type="entry name" value="HTH-TYPE TRANSCRIPTIONAL REGULATOR RV1931C"/>
    <property type="match status" value="1"/>
</dbReference>
<name>A0A4R6RG08_9HYPH</name>
<dbReference type="CDD" id="cd03136">
    <property type="entry name" value="GATase1_AraC_ArgR_like"/>
    <property type="match status" value="1"/>
</dbReference>
<dbReference type="InterPro" id="IPR002818">
    <property type="entry name" value="DJ-1/PfpI"/>
</dbReference>
<dbReference type="OrthoDB" id="9793400at2"/>
<evidence type="ECO:0000256" key="3">
    <source>
        <dbReference type="ARBA" id="ARBA00023163"/>
    </source>
</evidence>
<evidence type="ECO:0000313" key="6">
    <source>
        <dbReference type="Proteomes" id="UP000294547"/>
    </source>
</evidence>
<dbReference type="SUPFAM" id="SSF52317">
    <property type="entry name" value="Class I glutamine amidotransferase-like"/>
    <property type="match status" value="1"/>
</dbReference>
<sequence>MASAKSPKRTVESATPARPRLSVGFILAENFTLSAFSLFVDQLRLAADEGDLSRPINCQWTIMGSRSEPVRASCGVTVSRTSGFVDPRRFDYIAVVGGILHAGKQVDEATMDYLRQAARAGVPLVGLCTGSFILARAGLMTGRRVCVNWYHYQDFLDEFPHHVPVADRLFVVDGDRITCPGGGSVGDLASWIVERSLGRAVAQKSRQILVLDQARPGNASQPHPPLVDTIADERVRRALLLMEQHLADPLLIADIAVRLQLSTRQLERLFQNVLGMRPAAFYRALRLKYARWLLDNTDRSVTDIALEAGFADCAHFSRHFKALHGFSPSDRRAREARAETDGPAVPPVSAIELAGPRLFG</sequence>
<proteinExistence type="predicted"/>
<evidence type="ECO:0000256" key="2">
    <source>
        <dbReference type="ARBA" id="ARBA00023125"/>
    </source>
</evidence>
<dbReference type="PANTHER" id="PTHR43130">
    <property type="entry name" value="ARAC-FAMILY TRANSCRIPTIONAL REGULATOR"/>
    <property type="match status" value="1"/>
</dbReference>
<protein>
    <submittedName>
        <fullName evidence="5">AraC family transcriptional regulator with amidase-like domain</fullName>
    </submittedName>
</protein>
<dbReference type="InterPro" id="IPR029062">
    <property type="entry name" value="Class_I_gatase-like"/>
</dbReference>
<comment type="caution">
    <text evidence="5">The sequence shown here is derived from an EMBL/GenBank/DDBJ whole genome shotgun (WGS) entry which is preliminary data.</text>
</comment>
<dbReference type="RefSeq" id="WP_126541082.1">
    <property type="nucleotide sequence ID" value="NZ_BSPM01000004.1"/>
</dbReference>
<reference evidence="5 6" key="1">
    <citation type="submission" date="2019-03" db="EMBL/GenBank/DDBJ databases">
        <title>Genomic Encyclopedia of Type Strains, Phase IV (KMG-IV): sequencing the most valuable type-strain genomes for metagenomic binning, comparative biology and taxonomic classification.</title>
        <authorList>
            <person name="Goeker M."/>
        </authorList>
    </citation>
    <scope>NUCLEOTIDE SEQUENCE [LARGE SCALE GENOMIC DNA]</scope>
    <source>
        <strain evidence="5 6">DSM 102969</strain>
    </source>
</reference>
<dbReference type="GO" id="GO:0003700">
    <property type="term" value="F:DNA-binding transcription factor activity"/>
    <property type="evidence" value="ECO:0007669"/>
    <property type="project" value="InterPro"/>
</dbReference>
<dbReference type="PROSITE" id="PS00041">
    <property type="entry name" value="HTH_ARAC_FAMILY_1"/>
    <property type="match status" value="1"/>
</dbReference>
<dbReference type="InterPro" id="IPR018060">
    <property type="entry name" value="HTH_AraC"/>
</dbReference>
<dbReference type="GO" id="GO:0043565">
    <property type="term" value="F:sequence-specific DNA binding"/>
    <property type="evidence" value="ECO:0007669"/>
    <property type="project" value="InterPro"/>
</dbReference>
<evidence type="ECO:0000256" key="1">
    <source>
        <dbReference type="ARBA" id="ARBA00023015"/>
    </source>
</evidence>
<dbReference type="Gene3D" id="3.40.50.880">
    <property type="match status" value="1"/>
</dbReference>
<organism evidence="5 6">
    <name type="scientific">Oharaeibacter diazotrophicus</name>
    <dbReference type="NCBI Taxonomy" id="1920512"/>
    <lineage>
        <taxon>Bacteria</taxon>
        <taxon>Pseudomonadati</taxon>
        <taxon>Pseudomonadota</taxon>
        <taxon>Alphaproteobacteria</taxon>
        <taxon>Hyphomicrobiales</taxon>
        <taxon>Pleomorphomonadaceae</taxon>
        <taxon>Oharaeibacter</taxon>
    </lineage>
</organism>
<dbReference type="SMART" id="SM00342">
    <property type="entry name" value="HTH_ARAC"/>
    <property type="match status" value="1"/>
</dbReference>
<evidence type="ECO:0000313" key="5">
    <source>
        <dbReference type="EMBL" id="TDP85220.1"/>
    </source>
</evidence>
<dbReference type="Gene3D" id="1.10.10.60">
    <property type="entry name" value="Homeodomain-like"/>
    <property type="match status" value="1"/>
</dbReference>
<dbReference type="EMBL" id="SNXY01000007">
    <property type="protein sequence ID" value="TDP85220.1"/>
    <property type="molecule type" value="Genomic_DNA"/>
</dbReference>
<keyword evidence="6" id="KW-1185">Reference proteome</keyword>
<dbReference type="SUPFAM" id="SSF46689">
    <property type="entry name" value="Homeodomain-like"/>
    <property type="match status" value="2"/>
</dbReference>
<dbReference type="PROSITE" id="PS01124">
    <property type="entry name" value="HTH_ARAC_FAMILY_2"/>
    <property type="match status" value="1"/>
</dbReference>
<dbReference type="Proteomes" id="UP000294547">
    <property type="component" value="Unassembled WGS sequence"/>
</dbReference>
<dbReference type="InterPro" id="IPR020449">
    <property type="entry name" value="Tscrpt_reg_AraC-type_HTH"/>
</dbReference>
<keyword evidence="3" id="KW-0804">Transcription</keyword>
<accession>A0A4R6RG08</accession>
<dbReference type="Pfam" id="PF01965">
    <property type="entry name" value="DJ-1_PfpI"/>
    <property type="match status" value="1"/>
</dbReference>
<feature type="domain" description="HTH araC/xylS-type" evidence="4">
    <location>
        <begin position="236"/>
        <end position="334"/>
    </location>
</feature>
<dbReference type="InterPro" id="IPR018062">
    <property type="entry name" value="HTH_AraC-typ_CS"/>
</dbReference>